<protein>
    <submittedName>
        <fullName evidence="2">Uncharacterized protein</fullName>
    </submittedName>
</protein>
<evidence type="ECO:0000256" key="1">
    <source>
        <dbReference type="SAM" id="Phobius"/>
    </source>
</evidence>
<reference evidence="2" key="1">
    <citation type="submission" date="2021-02" db="EMBL/GenBank/DDBJ databases">
        <authorList>
            <person name="Nowell W R."/>
        </authorList>
    </citation>
    <scope>NUCLEOTIDE SEQUENCE</scope>
</reference>
<dbReference type="Proteomes" id="UP000663852">
    <property type="component" value="Unassembled WGS sequence"/>
</dbReference>
<gene>
    <name evidence="2" type="ORF">EDS130_LOCUS40627</name>
</gene>
<comment type="caution">
    <text evidence="2">The sequence shown here is derived from an EMBL/GenBank/DDBJ whole genome shotgun (WGS) entry which is preliminary data.</text>
</comment>
<keyword evidence="1" id="KW-1133">Transmembrane helix</keyword>
<sequence>MQTTKPRQSKEIQPIFDLLDDEQPFTRQTQVILGSFGLLFLLCKLLIVPLVQIVHISYHEFRAKNQICITKKW</sequence>
<dbReference type="EMBL" id="CAJNOJ010000497">
    <property type="protein sequence ID" value="CAF1468441.1"/>
    <property type="molecule type" value="Genomic_DNA"/>
</dbReference>
<keyword evidence="1" id="KW-0812">Transmembrane</keyword>
<feature type="transmembrane region" description="Helical" evidence="1">
    <location>
        <begin position="31"/>
        <end position="54"/>
    </location>
</feature>
<evidence type="ECO:0000313" key="2">
    <source>
        <dbReference type="EMBL" id="CAF1468441.1"/>
    </source>
</evidence>
<accession>A0A815QVR4</accession>
<evidence type="ECO:0000313" key="3">
    <source>
        <dbReference type="Proteomes" id="UP000663852"/>
    </source>
</evidence>
<keyword evidence="1" id="KW-0472">Membrane</keyword>
<organism evidence="2 3">
    <name type="scientific">Adineta ricciae</name>
    <name type="common">Rotifer</name>
    <dbReference type="NCBI Taxonomy" id="249248"/>
    <lineage>
        <taxon>Eukaryota</taxon>
        <taxon>Metazoa</taxon>
        <taxon>Spiralia</taxon>
        <taxon>Gnathifera</taxon>
        <taxon>Rotifera</taxon>
        <taxon>Eurotatoria</taxon>
        <taxon>Bdelloidea</taxon>
        <taxon>Adinetida</taxon>
        <taxon>Adinetidae</taxon>
        <taxon>Adineta</taxon>
    </lineage>
</organism>
<name>A0A815QVR4_ADIRI</name>
<proteinExistence type="predicted"/>
<dbReference type="AlphaFoldDB" id="A0A815QVR4"/>